<keyword evidence="7" id="KW-0670">Pyruvate</keyword>
<dbReference type="PANTHER" id="PTHR43014">
    <property type="entry name" value="MERCURIC REDUCTASE"/>
    <property type="match status" value="1"/>
</dbReference>
<dbReference type="SUPFAM" id="SSF55424">
    <property type="entry name" value="FAD/NAD-linked reductases, dimerisation (C-terminal) domain"/>
    <property type="match status" value="1"/>
</dbReference>
<dbReference type="eggNOG" id="COG1249">
    <property type="taxonomic scope" value="Bacteria"/>
</dbReference>
<protein>
    <submittedName>
        <fullName evidence="7">Pyruvate/2-oxoglutarate dehydrogenase complex, dihydrolipoamide dehydrogenase E3 component</fullName>
    </submittedName>
</protein>
<dbReference type="Pfam" id="PF02852">
    <property type="entry name" value="Pyr_redox_dim"/>
    <property type="match status" value="1"/>
</dbReference>
<dbReference type="EMBL" id="CP004006">
    <property type="protein sequence ID" value="AHE68114.1"/>
    <property type="molecule type" value="Genomic_DNA"/>
</dbReference>
<dbReference type="InterPro" id="IPR036188">
    <property type="entry name" value="FAD/NAD-bd_sf"/>
</dbReference>
<dbReference type="GO" id="GO:0003955">
    <property type="term" value="F:NAD(P)H dehydrogenase (quinone) activity"/>
    <property type="evidence" value="ECO:0007669"/>
    <property type="project" value="TreeGrafter"/>
</dbReference>
<comment type="cofactor">
    <cofactor evidence="1">
        <name>FAD</name>
        <dbReference type="ChEBI" id="CHEBI:57692"/>
    </cofactor>
</comment>
<sequence>MDRRLRTTNKNIYAMGDVVGDFQFTHIASYHSSIILRNILFWLPAKIDYRAVPWITYTSPELAHVGITSKEAAMRSNTQITTFPFAGNDRAQAEHASDGLIKAVSDHKGRILGITIVGANAGELLLPWVIAIRTKKTLRFFTDTVVPYPTFSELSKQVAGEYYKPKLFSKWVRCFVRLLLKIR</sequence>
<evidence type="ECO:0000256" key="1">
    <source>
        <dbReference type="ARBA" id="ARBA00001974"/>
    </source>
</evidence>
<dbReference type="SUPFAM" id="SSF51905">
    <property type="entry name" value="FAD/NAD(P)-binding domain"/>
    <property type="match status" value="1"/>
</dbReference>
<dbReference type="GO" id="GO:0050660">
    <property type="term" value="F:flavin adenine dinucleotide binding"/>
    <property type="evidence" value="ECO:0007669"/>
    <property type="project" value="TreeGrafter"/>
</dbReference>
<dbReference type="HOGENOM" id="CLU_1473450_0_0_6"/>
<proteinExistence type="inferred from homology"/>
<dbReference type="FunFam" id="3.30.390.30:FF:000001">
    <property type="entry name" value="Dihydrolipoyl dehydrogenase"/>
    <property type="match status" value="1"/>
</dbReference>
<keyword evidence="5" id="KW-0560">Oxidoreductase</keyword>
<evidence type="ECO:0000256" key="4">
    <source>
        <dbReference type="ARBA" id="ARBA00022827"/>
    </source>
</evidence>
<dbReference type="InterPro" id="IPR016156">
    <property type="entry name" value="FAD/NAD-linked_Rdtase_dimer_sf"/>
</dbReference>
<evidence type="ECO:0000256" key="2">
    <source>
        <dbReference type="ARBA" id="ARBA00007532"/>
    </source>
</evidence>
<dbReference type="PRINTS" id="PR00411">
    <property type="entry name" value="PNDRDTASEI"/>
</dbReference>
<dbReference type="PATRIC" id="fig|1268635.3.peg.2643"/>
<accession>W0BI61</accession>
<comment type="similarity">
    <text evidence="2">Belongs to the class-I pyridine nucleotide-disulfide oxidoreductase family.</text>
</comment>
<evidence type="ECO:0000256" key="3">
    <source>
        <dbReference type="ARBA" id="ARBA00022630"/>
    </source>
</evidence>
<keyword evidence="8" id="KW-1185">Reference proteome</keyword>
<evidence type="ECO:0000313" key="7">
    <source>
        <dbReference type="EMBL" id="AHE68114.1"/>
    </source>
</evidence>
<dbReference type="KEGG" id="lok:Loa_02577"/>
<evidence type="ECO:0000256" key="5">
    <source>
        <dbReference type="ARBA" id="ARBA00023002"/>
    </source>
</evidence>
<name>W0BI61_9GAMM</name>
<organism evidence="7 8">
    <name type="scientific">Legionella oakridgensis ATCC 33761 = DSM 21215</name>
    <dbReference type="NCBI Taxonomy" id="1268635"/>
    <lineage>
        <taxon>Bacteria</taxon>
        <taxon>Pseudomonadati</taxon>
        <taxon>Pseudomonadota</taxon>
        <taxon>Gammaproteobacteria</taxon>
        <taxon>Legionellales</taxon>
        <taxon>Legionellaceae</taxon>
        <taxon>Legionella</taxon>
    </lineage>
</organism>
<feature type="domain" description="Pyridine nucleotide-disulphide oxidoreductase dimerisation" evidence="6">
    <location>
        <begin position="52"/>
        <end position="156"/>
    </location>
</feature>
<gene>
    <name evidence="7" type="ORF">Loa_02577</name>
</gene>
<dbReference type="AlphaFoldDB" id="W0BI61"/>
<evidence type="ECO:0000313" key="8">
    <source>
        <dbReference type="Proteomes" id="UP000018838"/>
    </source>
</evidence>
<keyword evidence="4" id="KW-0274">FAD</keyword>
<keyword evidence="3" id="KW-0285">Flavoprotein</keyword>
<reference evidence="7 8" key="1">
    <citation type="journal article" date="2013" name="Int. J. Med. Microbiol.">
        <title>Legionella oakridgensis ATCC 33761 genome sequence and phenotypic characterization reveals its replication capacity in amoebae.</title>
        <authorList>
            <person name="Brzuszkiewicz E."/>
            <person name="Schulz T."/>
            <person name="Rydzewski K."/>
            <person name="Daniel R."/>
            <person name="Gillmaier N."/>
            <person name="Dittmann C."/>
            <person name="Holland G."/>
            <person name="Schunder E."/>
            <person name="Lautner M."/>
            <person name="Eisenreich W."/>
            <person name="Luck C."/>
            <person name="Heuner K."/>
        </authorList>
    </citation>
    <scope>NUCLEOTIDE SEQUENCE [LARGE SCALE GENOMIC DNA]</scope>
    <source>
        <strain>OR-10</strain>
        <strain evidence="8">ATCC 33761</strain>
    </source>
</reference>
<dbReference type="PANTHER" id="PTHR43014:SF2">
    <property type="entry name" value="MERCURIC REDUCTASE"/>
    <property type="match status" value="1"/>
</dbReference>
<dbReference type="InterPro" id="IPR004099">
    <property type="entry name" value="Pyr_nucl-diS_OxRdtase_dimer"/>
</dbReference>
<evidence type="ECO:0000259" key="6">
    <source>
        <dbReference type="Pfam" id="PF02852"/>
    </source>
</evidence>
<dbReference type="Gene3D" id="3.50.50.60">
    <property type="entry name" value="FAD/NAD(P)-binding domain"/>
    <property type="match status" value="1"/>
</dbReference>
<dbReference type="STRING" id="1268635.Loa_02577"/>
<dbReference type="Gene3D" id="3.30.390.30">
    <property type="match status" value="1"/>
</dbReference>
<dbReference type="Proteomes" id="UP000018838">
    <property type="component" value="Chromosome"/>
</dbReference>